<comment type="caution">
    <text evidence="7">The sequence shown here is derived from an EMBL/GenBank/DDBJ whole genome shotgun (WGS) entry which is preliminary data.</text>
</comment>
<dbReference type="GO" id="GO:0006865">
    <property type="term" value="P:amino acid transport"/>
    <property type="evidence" value="ECO:0007669"/>
    <property type="project" value="UniProtKB-KW"/>
</dbReference>
<keyword evidence="4" id="KW-0029">Amino-acid transport</keyword>
<protein>
    <recommendedName>
        <fullName evidence="6">Leucine-binding protein domain-containing protein</fullName>
    </recommendedName>
</protein>
<dbReference type="Proteomes" id="UP000265955">
    <property type="component" value="Unassembled WGS sequence"/>
</dbReference>
<dbReference type="InterPro" id="IPR000709">
    <property type="entry name" value="Leu_Ile_Val-bd"/>
</dbReference>
<keyword evidence="8" id="KW-1185">Reference proteome</keyword>
<comment type="similarity">
    <text evidence="1">Belongs to the leucine-binding protein family.</text>
</comment>
<dbReference type="RefSeq" id="WP_119768477.1">
    <property type="nucleotide sequence ID" value="NZ_QYUO01000001.1"/>
</dbReference>
<dbReference type="InterPro" id="IPR028082">
    <property type="entry name" value="Peripla_BP_I"/>
</dbReference>
<dbReference type="InterPro" id="IPR028081">
    <property type="entry name" value="Leu-bd"/>
</dbReference>
<dbReference type="SUPFAM" id="SSF53822">
    <property type="entry name" value="Periplasmic binding protein-like I"/>
    <property type="match status" value="1"/>
</dbReference>
<dbReference type="PRINTS" id="PR00337">
    <property type="entry name" value="LEUILEVALBP"/>
</dbReference>
<evidence type="ECO:0000259" key="6">
    <source>
        <dbReference type="Pfam" id="PF13458"/>
    </source>
</evidence>
<name>A0A3A3FR49_9BURK</name>
<dbReference type="PANTHER" id="PTHR47235:SF1">
    <property type="entry name" value="BLR6548 PROTEIN"/>
    <property type="match status" value="1"/>
</dbReference>
<feature type="signal peptide" evidence="5">
    <location>
        <begin position="1"/>
        <end position="25"/>
    </location>
</feature>
<sequence length="152" mass="16469">MVINGFLRYMALLFLGVAFHLETHAQGVTADEVLLGTTRPMSGPMASITNEFFVGAGTYMEHVNAQGGVHDRKIRLLSLDDGYDPARAVANVKRLIEKDKVFALFGVTGTPTNMAIMPLLAEGEVPSIAPMSASESLRKPIKTCFENHYQGG</sequence>
<evidence type="ECO:0000256" key="1">
    <source>
        <dbReference type="ARBA" id="ARBA00010062"/>
    </source>
</evidence>
<gene>
    <name evidence="7" type="ORF">D3871_08390</name>
</gene>
<dbReference type="OrthoDB" id="9777352at2"/>
<evidence type="ECO:0000256" key="5">
    <source>
        <dbReference type="SAM" id="SignalP"/>
    </source>
</evidence>
<evidence type="ECO:0000256" key="2">
    <source>
        <dbReference type="ARBA" id="ARBA00022448"/>
    </source>
</evidence>
<evidence type="ECO:0000256" key="3">
    <source>
        <dbReference type="ARBA" id="ARBA00022729"/>
    </source>
</evidence>
<keyword evidence="2" id="KW-0813">Transport</keyword>
<dbReference type="AlphaFoldDB" id="A0A3A3FR49"/>
<evidence type="ECO:0000313" key="7">
    <source>
        <dbReference type="EMBL" id="RJF98526.1"/>
    </source>
</evidence>
<keyword evidence="3 5" id="KW-0732">Signal</keyword>
<dbReference type="Gene3D" id="3.40.50.2300">
    <property type="match status" value="1"/>
</dbReference>
<evidence type="ECO:0000256" key="4">
    <source>
        <dbReference type="ARBA" id="ARBA00022970"/>
    </source>
</evidence>
<organism evidence="7 8">
    <name type="scientific">Noviherbaspirillum saxi</name>
    <dbReference type="NCBI Taxonomy" id="2320863"/>
    <lineage>
        <taxon>Bacteria</taxon>
        <taxon>Pseudomonadati</taxon>
        <taxon>Pseudomonadota</taxon>
        <taxon>Betaproteobacteria</taxon>
        <taxon>Burkholderiales</taxon>
        <taxon>Oxalobacteraceae</taxon>
        <taxon>Noviherbaspirillum</taxon>
    </lineage>
</organism>
<feature type="chain" id="PRO_5017348671" description="Leucine-binding protein domain-containing protein" evidence="5">
    <location>
        <begin position="26"/>
        <end position="152"/>
    </location>
</feature>
<accession>A0A3A3FR49</accession>
<proteinExistence type="inferred from homology"/>
<evidence type="ECO:0000313" key="8">
    <source>
        <dbReference type="Proteomes" id="UP000265955"/>
    </source>
</evidence>
<dbReference type="EMBL" id="QYUO01000001">
    <property type="protein sequence ID" value="RJF98526.1"/>
    <property type="molecule type" value="Genomic_DNA"/>
</dbReference>
<dbReference type="Pfam" id="PF13458">
    <property type="entry name" value="Peripla_BP_6"/>
    <property type="match status" value="1"/>
</dbReference>
<reference evidence="8" key="1">
    <citation type="submission" date="2018-09" db="EMBL/GenBank/DDBJ databases">
        <authorList>
            <person name="Zhu H."/>
        </authorList>
    </citation>
    <scope>NUCLEOTIDE SEQUENCE [LARGE SCALE GENOMIC DNA]</scope>
    <source>
        <strain evidence="8">K1R23-30</strain>
    </source>
</reference>
<dbReference type="PANTHER" id="PTHR47235">
    <property type="entry name" value="BLR6548 PROTEIN"/>
    <property type="match status" value="1"/>
</dbReference>
<feature type="domain" description="Leucine-binding protein" evidence="6">
    <location>
        <begin position="35"/>
        <end position="148"/>
    </location>
</feature>